<evidence type="ECO:0000313" key="1">
    <source>
        <dbReference type="EMBL" id="KKL99376.1"/>
    </source>
</evidence>
<protein>
    <submittedName>
        <fullName evidence="1">Uncharacterized protein</fullName>
    </submittedName>
</protein>
<gene>
    <name evidence="1" type="ORF">LCGC14_1815080</name>
</gene>
<comment type="caution">
    <text evidence="1">The sequence shown here is derived from an EMBL/GenBank/DDBJ whole genome shotgun (WGS) entry which is preliminary data.</text>
</comment>
<dbReference type="EMBL" id="LAZR01017692">
    <property type="protein sequence ID" value="KKL99376.1"/>
    <property type="molecule type" value="Genomic_DNA"/>
</dbReference>
<proteinExistence type="predicted"/>
<name>A0A0F9H8R3_9ZZZZ</name>
<sequence length="114" mass="12259">MEHSKGLLKFGGVHSWEIFAMDDGVSICTIHAAEPWQDGLLNVKHERTIAKANAQHLVACWNGCEGINPDAVRGLLIALKAIKDRLTHKGDHGQGDVEGAVRWASAAIAKAKGK</sequence>
<organism evidence="1">
    <name type="scientific">marine sediment metagenome</name>
    <dbReference type="NCBI Taxonomy" id="412755"/>
    <lineage>
        <taxon>unclassified sequences</taxon>
        <taxon>metagenomes</taxon>
        <taxon>ecological metagenomes</taxon>
    </lineage>
</organism>
<dbReference type="AlphaFoldDB" id="A0A0F9H8R3"/>
<accession>A0A0F9H8R3</accession>
<reference evidence="1" key="1">
    <citation type="journal article" date="2015" name="Nature">
        <title>Complex archaea that bridge the gap between prokaryotes and eukaryotes.</title>
        <authorList>
            <person name="Spang A."/>
            <person name="Saw J.H."/>
            <person name="Jorgensen S.L."/>
            <person name="Zaremba-Niedzwiedzka K."/>
            <person name="Martijn J."/>
            <person name="Lind A.E."/>
            <person name="van Eijk R."/>
            <person name="Schleper C."/>
            <person name="Guy L."/>
            <person name="Ettema T.J."/>
        </authorList>
    </citation>
    <scope>NUCLEOTIDE SEQUENCE</scope>
</reference>